<sequence length="286" mass="32743">MNEKRLIPSLIIAASLVVLLMITFGNQEEVSGTDFPEYRIVAHAMGGINELPYTNTFEAFIANYEQGTRLFETDLLLTGDGKLVARHEWTTHMSEMLGQLEILPANKQGVVLNYREFMNTPIQGMYSPLDWEMILDLLQHYPDAYIVTDTKEADPVLMIKEFEILTEAASRRDPALLERIIPQIYSRSMLAQIHEIHPFSHVIYTLYESQDSDQEVIDFVKDSGVDVTMPENRVTRKFVKALKNSGARVYVHTINDVQQIQKLSRMGVDGFYTDFVAENDLNPIHR</sequence>
<organism evidence="2 3">
    <name type="scientific">Paenibacillus wynnii</name>
    <dbReference type="NCBI Taxonomy" id="268407"/>
    <lineage>
        <taxon>Bacteria</taxon>
        <taxon>Bacillati</taxon>
        <taxon>Bacillota</taxon>
        <taxon>Bacilli</taxon>
        <taxon>Bacillales</taxon>
        <taxon>Paenibacillaceae</taxon>
        <taxon>Paenibacillus</taxon>
    </lineage>
</organism>
<keyword evidence="3" id="KW-1185">Reference proteome</keyword>
<comment type="caution">
    <text evidence="2">The sequence shown here is derived from an EMBL/GenBank/DDBJ whole genome shotgun (WGS) entry which is preliminary data.</text>
</comment>
<dbReference type="OrthoDB" id="2033680at2"/>
<dbReference type="PANTHER" id="PTHR46211:SF1">
    <property type="entry name" value="GLYCEROPHOSPHODIESTER PHOSPHODIESTERASE, CYTOPLASMIC"/>
    <property type="match status" value="1"/>
</dbReference>
<dbReference type="eggNOG" id="COG0584">
    <property type="taxonomic scope" value="Bacteria"/>
</dbReference>
<protein>
    <recommendedName>
        <fullName evidence="1">GP-PDE domain-containing protein</fullName>
    </recommendedName>
</protein>
<accession>A0A098MEN2</accession>
<dbReference type="STRING" id="268407.PWYN_14965"/>
<dbReference type="Proteomes" id="UP000029734">
    <property type="component" value="Unassembled WGS sequence"/>
</dbReference>
<proteinExistence type="predicted"/>
<dbReference type="Pfam" id="PF03009">
    <property type="entry name" value="GDPD"/>
    <property type="match status" value="1"/>
</dbReference>
<evidence type="ECO:0000313" key="2">
    <source>
        <dbReference type="EMBL" id="KGE20498.1"/>
    </source>
</evidence>
<dbReference type="InterPro" id="IPR017946">
    <property type="entry name" value="PLC-like_Pdiesterase_TIM-brl"/>
</dbReference>
<evidence type="ECO:0000313" key="3">
    <source>
        <dbReference type="Proteomes" id="UP000029734"/>
    </source>
</evidence>
<feature type="domain" description="GP-PDE" evidence="1">
    <location>
        <begin position="52"/>
        <end position="277"/>
    </location>
</feature>
<reference evidence="2 3" key="1">
    <citation type="submission" date="2014-08" db="EMBL/GenBank/DDBJ databases">
        <authorList>
            <person name="den Bakker H.C."/>
        </authorList>
    </citation>
    <scope>NUCLEOTIDE SEQUENCE [LARGE SCALE GENOMIC DNA]</scope>
    <source>
        <strain evidence="2 3">DSM 18334</strain>
    </source>
</reference>
<dbReference type="GO" id="GO:0008081">
    <property type="term" value="F:phosphoric diester hydrolase activity"/>
    <property type="evidence" value="ECO:0007669"/>
    <property type="project" value="InterPro"/>
</dbReference>
<dbReference type="SUPFAM" id="SSF51695">
    <property type="entry name" value="PLC-like phosphodiesterases"/>
    <property type="match status" value="1"/>
</dbReference>
<evidence type="ECO:0000259" key="1">
    <source>
        <dbReference type="Pfam" id="PF03009"/>
    </source>
</evidence>
<name>A0A098MEN2_9BACL</name>
<dbReference type="InterPro" id="IPR030395">
    <property type="entry name" value="GP_PDE_dom"/>
</dbReference>
<dbReference type="Gene3D" id="3.20.20.190">
    <property type="entry name" value="Phosphatidylinositol (PI) phosphodiesterase"/>
    <property type="match status" value="1"/>
</dbReference>
<reference evidence="2 3" key="2">
    <citation type="submission" date="2014-10" db="EMBL/GenBank/DDBJ databases">
        <title>Comparative genomics of the Paenibacillus odorifer group.</title>
        <authorList>
            <person name="Tsai Y.-C."/>
            <person name="Martin N."/>
            <person name="Korlach J."/>
            <person name="Wiedmann M."/>
        </authorList>
    </citation>
    <scope>NUCLEOTIDE SEQUENCE [LARGE SCALE GENOMIC DNA]</scope>
    <source>
        <strain evidence="2 3">DSM 18334</strain>
    </source>
</reference>
<dbReference type="GO" id="GO:0006629">
    <property type="term" value="P:lipid metabolic process"/>
    <property type="evidence" value="ECO:0007669"/>
    <property type="project" value="InterPro"/>
</dbReference>
<dbReference type="PANTHER" id="PTHR46211">
    <property type="entry name" value="GLYCEROPHOSPHORYL DIESTER PHOSPHODIESTERASE"/>
    <property type="match status" value="1"/>
</dbReference>
<dbReference type="EMBL" id="JQCR01000002">
    <property type="protein sequence ID" value="KGE20498.1"/>
    <property type="molecule type" value="Genomic_DNA"/>
</dbReference>
<dbReference type="RefSeq" id="WP_036652813.1">
    <property type="nucleotide sequence ID" value="NZ_JQCR01000002.1"/>
</dbReference>
<dbReference type="CDD" id="cd08583">
    <property type="entry name" value="PI-PLCc_GDPD_SF_unchar1"/>
    <property type="match status" value="1"/>
</dbReference>
<gene>
    <name evidence="2" type="ORF">PWYN_14965</name>
</gene>
<dbReference type="AlphaFoldDB" id="A0A098MEN2"/>